<evidence type="ECO:0000313" key="3">
    <source>
        <dbReference type="Proteomes" id="UP000289794"/>
    </source>
</evidence>
<dbReference type="RefSeq" id="WP_165392576.1">
    <property type="nucleotide sequence ID" value="NZ_CP035945.1"/>
</dbReference>
<reference evidence="2 3" key="1">
    <citation type="submission" date="2019-01" db="EMBL/GenBank/DDBJ databases">
        <title>PMF-metabolizing Aryl O-demethylase.</title>
        <authorList>
            <person name="Kim M."/>
        </authorList>
    </citation>
    <scope>NUCLEOTIDE SEQUENCE [LARGE SCALE GENOMIC DNA]</scope>
    <source>
        <strain evidence="2 3">PMF1</strain>
    </source>
</reference>
<dbReference type="InterPro" id="IPR025736">
    <property type="entry name" value="PucR_C-HTH_dom"/>
</dbReference>
<dbReference type="Gene3D" id="1.10.10.2840">
    <property type="entry name" value="PucR C-terminal helix-turn-helix domain"/>
    <property type="match status" value="1"/>
</dbReference>
<evidence type="ECO:0000259" key="1">
    <source>
        <dbReference type="Pfam" id="PF13556"/>
    </source>
</evidence>
<dbReference type="PANTHER" id="PTHR33744">
    <property type="entry name" value="CARBOHYDRATE DIACID REGULATOR"/>
    <property type="match status" value="1"/>
</dbReference>
<accession>A0A4P6M4C3</accession>
<dbReference type="Proteomes" id="UP000289794">
    <property type="component" value="Chromosome"/>
</dbReference>
<protein>
    <recommendedName>
        <fullName evidence="1">PucR C-terminal helix-turn-helix domain-containing protein</fullName>
    </recommendedName>
</protein>
<dbReference type="InterPro" id="IPR042070">
    <property type="entry name" value="PucR_C-HTH_sf"/>
</dbReference>
<dbReference type="InterPro" id="IPR051448">
    <property type="entry name" value="CdaR-like_regulators"/>
</dbReference>
<dbReference type="Pfam" id="PF13556">
    <property type="entry name" value="HTH_30"/>
    <property type="match status" value="1"/>
</dbReference>
<organism evidence="2 3">
    <name type="scientific">Blautia producta</name>
    <dbReference type="NCBI Taxonomy" id="33035"/>
    <lineage>
        <taxon>Bacteria</taxon>
        <taxon>Bacillati</taxon>
        <taxon>Bacillota</taxon>
        <taxon>Clostridia</taxon>
        <taxon>Lachnospirales</taxon>
        <taxon>Lachnospiraceae</taxon>
        <taxon>Blautia</taxon>
    </lineage>
</organism>
<sequence length="513" mass="59698">MLLNSYIIFDYSTIPLKSRLLSDRLKLTLRQPAFLIPKTEYDSGKLYILTETEAASHERWPEYGAVVVSGMPSPSLLSSKLDILYTENPVEIKELFNEISELFSDFSELENTLHMMTYGPDSFQHICDAVLPFLRNPLALYTTSFQIVCFSEKKKRPNERLFMPSDYRAFATDEEVSDLTLHPEFSNSLNYSDPMIFPSDLTGYRILYQNIRVSKQNVARLVICETDSPIRDSDYPITVLASACITASFERQENLLFSNHPKELDHHIDQLLKHNKIAAGELNTVIKQYGWVQKDTYICFKIISQRDLKMGSIFNTCIRLENKIPKSYAMQADNHIIYIVNLTAAALDREDAIEIIVYELREVIMKAGISTEFQDLTELDQYYFQADTALSIGNKQEPQIWSYRFESYALGYARQNMLANMSAYCFCHRGLKKLLEYDKKKNRNYSETLRIYLENNMSVSKTIKVLYLQRQTFLYQLKRIQEISNLNLKDYNTRLYLLLSFQMLDSEKKKPSL</sequence>
<proteinExistence type="predicted"/>
<feature type="domain" description="PucR C-terminal helix-turn-helix" evidence="1">
    <location>
        <begin position="447"/>
        <end position="501"/>
    </location>
</feature>
<dbReference type="EMBL" id="CP035945">
    <property type="protein sequence ID" value="QBE99619.1"/>
    <property type="molecule type" value="Genomic_DNA"/>
</dbReference>
<dbReference type="AlphaFoldDB" id="A0A4P6M4C3"/>
<dbReference type="KEGG" id="bpro:PMF13cell1_05198"/>
<evidence type="ECO:0000313" key="2">
    <source>
        <dbReference type="EMBL" id="QBE99619.1"/>
    </source>
</evidence>
<name>A0A4P6M4C3_9FIRM</name>
<gene>
    <name evidence="2" type="ORF">PMF13cell1_05198</name>
</gene>